<protein>
    <submittedName>
        <fullName evidence="2">Uncharacterized protein</fullName>
    </submittedName>
</protein>
<feature type="region of interest" description="Disordered" evidence="1">
    <location>
        <begin position="150"/>
        <end position="172"/>
    </location>
</feature>
<dbReference type="InterPro" id="IPR046211">
    <property type="entry name" value="DUF6244"/>
</dbReference>
<dbReference type="EMBL" id="JADOUF010000001">
    <property type="protein sequence ID" value="MBG6134476.1"/>
    <property type="molecule type" value="Genomic_DNA"/>
</dbReference>
<comment type="caution">
    <text evidence="2">The sequence shown here is derived from an EMBL/GenBank/DDBJ whole genome shotgun (WGS) entry which is preliminary data.</text>
</comment>
<reference evidence="2" key="1">
    <citation type="submission" date="2020-11" db="EMBL/GenBank/DDBJ databases">
        <title>Sequencing the genomes of 1000 actinobacteria strains.</title>
        <authorList>
            <person name="Klenk H.-P."/>
        </authorList>
    </citation>
    <scope>NUCLEOTIDE SEQUENCE</scope>
    <source>
        <strain evidence="2">DSM 45356</strain>
    </source>
</reference>
<gene>
    <name evidence="2" type="ORF">IW245_000670</name>
</gene>
<proteinExistence type="predicted"/>
<dbReference type="AlphaFoldDB" id="A0A8J7GPI1"/>
<evidence type="ECO:0000313" key="3">
    <source>
        <dbReference type="Proteomes" id="UP000622552"/>
    </source>
</evidence>
<dbReference type="RefSeq" id="WP_197001716.1">
    <property type="nucleotide sequence ID" value="NZ_BONS01000027.1"/>
</dbReference>
<evidence type="ECO:0000313" key="2">
    <source>
        <dbReference type="EMBL" id="MBG6134476.1"/>
    </source>
</evidence>
<evidence type="ECO:0000256" key="1">
    <source>
        <dbReference type="SAM" id="MobiDB-lite"/>
    </source>
</evidence>
<dbReference type="Proteomes" id="UP000622552">
    <property type="component" value="Unassembled WGS sequence"/>
</dbReference>
<dbReference type="Pfam" id="PF19757">
    <property type="entry name" value="DUF6244"/>
    <property type="match status" value="1"/>
</dbReference>
<feature type="compositionally biased region" description="Low complexity" evidence="1">
    <location>
        <begin position="152"/>
        <end position="163"/>
    </location>
</feature>
<accession>A0A8J7GPI1</accession>
<sequence length="172" mass="17823">MTASADILTALSGAETELDEAKTHTSGGRDHADRVRTQALGQGFLGVAQHMTQVINAFDDAQITLGHALKAVGDARLPVGEIKDGMTPQEVTVKLNTSISSIGTAEEAILATYPAFDEAERVVKTALSGGDPGPLLQFINMANEASARGKKQAALAKTKAQGQIPQASSLGN</sequence>
<keyword evidence="3" id="KW-1185">Reference proteome</keyword>
<name>A0A8J7GPI1_9ACTN</name>
<organism evidence="2 3">
    <name type="scientific">Longispora fulva</name>
    <dbReference type="NCBI Taxonomy" id="619741"/>
    <lineage>
        <taxon>Bacteria</taxon>
        <taxon>Bacillati</taxon>
        <taxon>Actinomycetota</taxon>
        <taxon>Actinomycetes</taxon>
        <taxon>Micromonosporales</taxon>
        <taxon>Micromonosporaceae</taxon>
        <taxon>Longispora</taxon>
    </lineage>
</organism>